<gene>
    <name evidence="2" type="ORF">J2Z69_003823</name>
</gene>
<keyword evidence="3" id="KW-1185">Reference proteome</keyword>
<accession>A0ABS4JLY5</accession>
<feature type="transmembrane region" description="Helical" evidence="1">
    <location>
        <begin position="134"/>
        <end position="154"/>
    </location>
</feature>
<keyword evidence="1" id="KW-0812">Transmembrane</keyword>
<protein>
    <submittedName>
        <fullName evidence="2">Spore cortex biosynthesis protein YabQ</fullName>
    </submittedName>
</protein>
<evidence type="ECO:0000313" key="2">
    <source>
        <dbReference type="EMBL" id="MBP2002714.1"/>
    </source>
</evidence>
<dbReference type="RefSeq" id="WP_209866236.1">
    <property type="nucleotide sequence ID" value="NZ_JAGGLD010000011.1"/>
</dbReference>
<feature type="transmembrane region" description="Helical" evidence="1">
    <location>
        <begin position="68"/>
        <end position="87"/>
    </location>
</feature>
<evidence type="ECO:0000256" key="1">
    <source>
        <dbReference type="SAM" id="Phobius"/>
    </source>
</evidence>
<dbReference type="Pfam" id="PF09578">
    <property type="entry name" value="Spore_YabQ"/>
    <property type="match status" value="1"/>
</dbReference>
<reference evidence="2 3" key="1">
    <citation type="submission" date="2021-03" db="EMBL/GenBank/DDBJ databases">
        <title>Genomic Encyclopedia of Type Strains, Phase IV (KMG-IV): sequencing the most valuable type-strain genomes for metagenomic binning, comparative biology and taxonomic classification.</title>
        <authorList>
            <person name="Goeker M."/>
        </authorList>
    </citation>
    <scope>NUCLEOTIDE SEQUENCE [LARGE SCALE GENOMIC DNA]</scope>
    <source>
        <strain evidence="2 3">DSM 26806</strain>
    </source>
</reference>
<dbReference type="EMBL" id="JAGGLD010000011">
    <property type="protein sequence ID" value="MBP2002714.1"/>
    <property type="molecule type" value="Genomic_DNA"/>
</dbReference>
<name>A0ABS4JLY5_9BACL</name>
<dbReference type="NCBIfam" id="TIGR02893">
    <property type="entry name" value="spore_yabQ"/>
    <property type="match status" value="1"/>
</dbReference>
<keyword evidence="1" id="KW-1133">Transmembrane helix</keyword>
<keyword evidence="1" id="KW-0472">Membrane</keyword>
<feature type="transmembrane region" description="Helical" evidence="1">
    <location>
        <begin position="6"/>
        <end position="25"/>
    </location>
</feature>
<comment type="caution">
    <text evidence="2">The sequence shown here is derived from an EMBL/GenBank/DDBJ whole genome shotgun (WGS) entry which is preliminary data.</text>
</comment>
<dbReference type="InterPro" id="IPR019074">
    <property type="entry name" value="YabQ"/>
</dbReference>
<feature type="transmembrane region" description="Helical" evidence="1">
    <location>
        <begin position="108"/>
        <end position="128"/>
    </location>
</feature>
<sequence>MNLHTQWVTLMWMLCSGAVLGVAFDSYRVVSGQLRFPRWSIHMLDLLYWIVASLFVFRMLYMSNQGQLRFYVFLGLFIGVWVYYLYLSVLTERIVVMLMMVTKRVFNFFIRLFQILIVAPLMLVFKAVKLTFGFLWIMLLYLLRIFLLPLWRLVAWMFRPLVIRFQISEKVRALQLRIQHIWSSLMQLLKPRPKEPED</sequence>
<dbReference type="Proteomes" id="UP001519288">
    <property type="component" value="Unassembled WGS sequence"/>
</dbReference>
<proteinExistence type="predicted"/>
<feature type="transmembrane region" description="Helical" evidence="1">
    <location>
        <begin position="46"/>
        <end position="62"/>
    </location>
</feature>
<evidence type="ECO:0000313" key="3">
    <source>
        <dbReference type="Proteomes" id="UP001519288"/>
    </source>
</evidence>
<organism evidence="2 3">
    <name type="scientific">Paenibacillus shirakamiensis</name>
    <dbReference type="NCBI Taxonomy" id="1265935"/>
    <lineage>
        <taxon>Bacteria</taxon>
        <taxon>Bacillati</taxon>
        <taxon>Bacillota</taxon>
        <taxon>Bacilli</taxon>
        <taxon>Bacillales</taxon>
        <taxon>Paenibacillaceae</taxon>
        <taxon>Paenibacillus</taxon>
    </lineage>
</organism>